<dbReference type="Proteomes" id="UP000652755">
    <property type="component" value="Unassembled WGS sequence"/>
</dbReference>
<evidence type="ECO:0000313" key="2">
    <source>
        <dbReference type="EMBL" id="MBC6112929.1"/>
    </source>
</evidence>
<organism evidence="2 3">
    <name type="scientific">Pedobacter fastidiosus</name>
    <dbReference type="NCBI Taxonomy" id="2765361"/>
    <lineage>
        <taxon>Bacteria</taxon>
        <taxon>Pseudomonadati</taxon>
        <taxon>Bacteroidota</taxon>
        <taxon>Sphingobacteriia</taxon>
        <taxon>Sphingobacteriales</taxon>
        <taxon>Sphingobacteriaceae</taxon>
        <taxon>Pedobacter</taxon>
    </lineage>
</organism>
<feature type="signal peptide" evidence="1">
    <location>
        <begin position="1"/>
        <end position="25"/>
    </location>
</feature>
<sequence length="95" mass="11456">MYRNFTRIMKLTTFILIVSMMQVSAAGFAQRLNLKQNNISLEKVFLEVRKQTGYDVFFENTKIKTSSRINADFQQRYARNSNEQNYRNEWIVFYH</sequence>
<evidence type="ECO:0000256" key="1">
    <source>
        <dbReference type="SAM" id="SignalP"/>
    </source>
</evidence>
<reference evidence="2 3" key="1">
    <citation type="submission" date="2020-08" db="EMBL/GenBank/DDBJ databases">
        <authorList>
            <person name="Sun Q."/>
            <person name="Inoue M."/>
        </authorList>
    </citation>
    <scope>NUCLEOTIDE SEQUENCE [LARGE SCALE GENOMIC DNA]</scope>
    <source>
        <strain evidence="2 3">CCM 8938</strain>
    </source>
</reference>
<name>A0ABR7KYE9_9SPHI</name>
<gene>
    <name evidence="2" type="ORF">H7U22_21110</name>
</gene>
<keyword evidence="3" id="KW-1185">Reference proteome</keyword>
<protein>
    <submittedName>
        <fullName evidence="2">Uncharacterized protein</fullName>
    </submittedName>
</protein>
<dbReference type="RefSeq" id="WP_187073346.1">
    <property type="nucleotide sequence ID" value="NZ_JACRYL010000030.1"/>
</dbReference>
<accession>A0ABR7KYE9</accession>
<evidence type="ECO:0000313" key="3">
    <source>
        <dbReference type="Proteomes" id="UP000652755"/>
    </source>
</evidence>
<feature type="chain" id="PRO_5047327134" evidence="1">
    <location>
        <begin position="26"/>
        <end position="95"/>
    </location>
</feature>
<keyword evidence="1" id="KW-0732">Signal</keyword>
<dbReference type="EMBL" id="JACRYL010000030">
    <property type="protein sequence ID" value="MBC6112929.1"/>
    <property type="molecule type" value="Genomic_DNA"/>
</dbReference>
<comment type="caution">
    <text evidence="2">The sequence shown here is derived from an EMBL/GenBank/DDBJ whole genome shotgun (WGS) entry which is preliminary data.</text>
</comment>
<proteinExistence type="predicted"/>